<feature type="transmembrane region" description="Helical" evidence="14">
    <location>
        <begin position="330"/>
        <end position="353"/>
    </location>
</feature>
<evidence type="ECO:0000256" key="7">
    <source>
        <dbReference type="ARBA" id="ARBA00022833"/>
    </source>
</evidence>
<dbReference type="InterPro" id="IPR001915">
    <property type="entry name" value="Peptidase_M48"/>
</dbReference>
<feature type="transmembrane region" description="Helical" evidence="14">
    <location>
        <begin position="178"/>
        <end position="205"/>
    </location>
</feature>
<keyword evidence="4 12" id="KW-0479">Metal-binding</keyword>
<evidence type="ECO:0000256" key="11">
    <source>
        <dbReference type="PIRSR" id="PIRSR627057-1"/>
    </source>
</evidence>
<feature type="transmembrane region" description="Helical" evidence="14">
    <location>
        <begin position="102"/>
        <end position="123"/>
    </location>
</feature>
<evidence type="ECO:0000313" key="18">
    <source>
        <dbReference type="Proteomes" id="UP000319502"/>
    </source>
</evidence>
<keyword evidence="10 14" id="KW-0472">Membrane</keyword>
<evidence type="ECO:0000256" key="3">
    <source>
        <dbReference type="ARBA" id="ARBA00022692"/>
    </source>
</evidence>
<gene>
    <name evidence="17" type="ORF">FHP91_06810</name>
</gene>
<dbReference type="Pfam" id="PF16491">
    <property type="entry name" value="Peptidase_M48_N"/>
    <property type="match status" value="1"/>
</dbReference>
<dbReference type="Gene3D" id="3.30.2010.10">
    <property type="entry name" value="Metalloproteases ('zincins'), catalytic domain"/>
    <property type="match status" value="1"/>
</dbReference>
<evidence type="ECO:0000256" key="2">
    <source>
        <dbReference type="ARBA" id="ARBA00022670"/>
    </source>
</evidence>
<evidence type="ECO:0000256" key="8">
    <source>
        <dbReference type="ARBA" id="ARBA00022989"/>
    </source>
</evidence>
<evidence type="ECO:0000313" key="17">
    <source>
        <dbReference type="EMBL" id="TVO58100.1"/>
    </source>
</evidence>
<feature type="active site" evidence="11">
    <location>
        <position position="281"/>
    </location>
</feature>
<dbReference type="RefSeq" id="WP_144308867.1">
    <property type="nucleotide sequence ID" value="NZ_VMNK01000005.1"/>
</dbReference>
<proteinExistence type="inferred from homology"/>
<dbReference type="Proteomes" id="UP000319502">
    <property type="component" value="Unassembled WGS sequence"/>
</dbReference>
<dbReference type="CDD" id="cd07343">
    <property type="entry name" value="M48A_Zmpste24p_like"/>
    <property type="match status" value="1"/>
</dbReference>
<dbReference type="FunFam" id="3.30.2010.10:FF:000002">
    <property type="entry name" value="CAAX prenyl protease"/>
    <property type="match status" value="1"/>
</dbReference>
<dbReference type="InterPro" id="IPR032456">
    <property type="entry name" value="Peptidase_M48_N"/>
</dbReference>
<accession>A0A557QYW2</accession>
<evidence type="ECO:0000256" key="6">
    <source>
        <dbReference type="ARBA" id="ARBA00022824"/>
    </source>
</evidence>
<evidence type="ECO:0000256" key="14">
    <source>
        <dbReference type="SAM" id="Phobius"/>
    </source>
</evidence>
<evidence type="ECO:0000256" key="4">
    <source>
        <dbReference type="ARBA" id="ARBA00022723"/>
    </source>
</evidence>
<feature type="domain" description="Peptidase M48" evidence="15">
    <location>
        <begin position="210"/>
        <end position="414"/>
    </location>
</feature>
<reference evidence="17 18" key="1">
    <citation type="submission" date="2019-07" db="EMBL/GenBank/DDBJ databases">
        <title>The pathways for chlorine oxyanion respiration interact through the shared metabolite chlorate.</title>
        <authorList>
            <person name="Barnum T.P."/>
            <person name="Cheng Y."/>
            <person name="Hill K.A."/>
            <person name="Lucas L.N."/>
            <person name="Carlson H.K."/>
            <person name="Coates J.D."/>
        </authorList>
    </citation>
    <scope>NUCLEOTIDE SEQUENCE [LARGE SCALE GENOMIC DNA]</scope>
    <source>
        <strain evidence="17 18">SFB-3</strain>
    </source>
</reference>
<keyword evidence="2 13" id="KW-0645">Protease</keyword>
<dbReference type="GO" id="GO:0071586">
    <property type="term" value="P:CAAX-box protein processing"/>
    <property type="evidence" value="ECO:0007669"/>
    <property type="project" value="InterPro"/>
</dbReference>
<dbReference type="EMBL" id="VMNK01000005">
    <property type="protein sequence ID" value="TVO58100.1"/>
    <property type="molecule type" value="Genomic_DNA"/>
</dbReference>
<feature type="binding site" evidence="12">
    <location>
        <position position="284"/>
    </location>
    <ligand>
        <name>Zn(2+)</name>
        <dbReference type="ChEBI" id="CHEBI:29105"/>
        <note>catalytic</note>
    </ligand>
</feature>
<evidence type="ECO:0000259" key="15">
    <source>
        <dbReference type="Pfam" id="PF01435"/>
    </source>
</evidence>
<feature type="domain" description="CAAX prenyl protease 1 N-terminal" evidence="16">
    <location>
        <begin position="29"/>
        <end position="207"/>
    </location>
</feature>
<comment type="cofactor">
    <cofactor evidence="12 13">
        <name>Zn(2+)</name>
        <dbReference type="ChEBI" id="CHEBI:29105"/>
    </cofactor>
    <text evidence="12 13">Binds 1 zinc ion per subunit.</text>
</comment>
<dbReference type="InterPro" id="IPR027057">
    <property type="entry name" value="CAXX_Prtase_1"/>
</dbReference>
<evidence type="ECO:0000256" key="5">
    <source>
        <dbReference type="ARBA" id="ARBA00022801"/>
    </source>
</evidence>
<keyword evidence="9 13" id="KW-0482">Metalloprotease</keyword>
<organism evidence="17 18">
    <name type="scientific">Denitromonas halophila</name>
    <dbReference type="NCBI Taxonomy" id="1629404"/>
    <lineage>
        <taxon>Bacteria</taxon>
        <taxon>Pseudomonadati</taxon>
        <taxon>Pseudomonadota</taxon>
        <taxon>Betaproteobacteria</taxon>
        <taxon>Rhodocyclales</taxon>
        <taxon>Zoogloeaceae</taxon>
        <taxon>Denitromonas</taxon>
    </lineage>
</organism>
<evidence type="ECO:0000256" key="10">
    <source>
        <dbReference type="ARBA" id="ARBA00023136"/>
    </source>
</evidence>
<feature type="transmembrane region" description="Helical" evidence="14">
    <location>
        <begin position="6"/>
        <end position="26"/>
    </location>
</feature>
<evidence type="ECO:0000256" key="12">
    <source>
        <dbReference type="PIRSR" id="PIRSR627057-2"/>
    </source>
</evidence>
<keyword evidence="5 13" id="KW-0378">Hydrolase</keyword>
<dbReference type="OrthoDB" id="9781930at2"/>
<dbReference type="GO" id="GO:0004222">
    <property type="term" value="F:metalloendopeptidase activity"/>
    <property type="evidence" value="ECO:0007669"/>
    <property type="project" value="InterPro"/>
</dbReference>
<feature type="transmembrane region" description="Helical" evidence="14">
    <location>
        <begin position="294"/>
        <end position="318"/>
    </location>
</feature>
<evidence type="ECO:0000256" key="13">
    <source>
        <dbReference type="RuleBase" id="RU003983"/>
    </source>
</evidence>
<dbReference type="PANTHER" id="PTHR10120">
    <property type="entry name" value="CAAX PRENYL PROTEASE 1"/>
    <property type="match status" value="1"/>
</dbReference>
<protein>
    <submittedName>
        <fullName evidence="17">M48 family metallopeptidase</fullName>
    </submittedName>
</protein>
<comment type="subcellular location">
    <subcellularLocation>
        <location evidence="1">Endoplasmic reticulum membrane</location>
        <topology evidence="1">Multi-pass membrane protein</topology>
    </subcellularLocation>
</comment>
<feature type="active site" description="Proton donor" evidence="11">
    <location>
        <position position="362"/>
    </location>
</feature>
<feature type="transmembrane region" description="Helical" evidence="14">
    <location>
        <begin position="70"/>
        <end position="90"/>
    </location>
</feature>
<keyword evidence="18" id="KW-1185">Reference proteome</keyword>
<dbReference type="GO" id="GO:0046872">
    <property type="term" value="F:metal ion binding"/>
    <property type="evidence" value="ECO:0007669"/>
    <property type="project" value="UniProtKB-KW"/>
</dbReference>
<dbReference type="InterPro" id="IPR036259">
    <property type="entry name" value="MFS_trans_sf"/>
</dbReference>
<dbReference type="Pfam" id="PF01435">
    <property type="entry name" value="Peptidase_M48"/>
    <property type="match status" value="1"/>
</dbReference>
<feature type="transmembrane region" description="Helical" evidence="14">
    <location>
        <begin position="144"/>
        <end position="172"/>
    </location>
</feature>
<keyword evidence="7 12" id="KW-0862">Zinc</keyword>
<keyword evidence="6" id="KW-0256">Endoplasmic reticulum</keyword>
<comment type="caution">
    <text evidence="17">The sequence shown here is derived from an EMBL/GenBank/DDBJ whole genome shotgun (WGS) entry which is preliminary data.</text>
</comment>
<dbReference type="AlphaFoldDB" id="A0A557QYW2"/>
<feature type="binding site" evidence="12">
    <location>
        <position position="358"/>
    </location>
    <ligand>
        <name>Zn(2+)</name>
        <dbReference type="ChEBI" id="CHEBI:29105"/>
        <note>catalytic</note>
    </ligand>
</feature>
<feature type="binding site" evidence="12">
    <location>
        <position position="280"/>
    </location>
    <ligand>
        <name>Zn(2+)</name>
        <dbReference type="ChEBI" id="CHEBI:29105"/>
        <note>catalytic</note>
    </ligand>
</feature>
<evidence type="ECO:0000259" key="16">
    <source>
        <dbReference type="Pfam" id="PF16491"/>
    </source>
</evidence>
<sequence>MTDTLFSSLFLAVLVATAAFKLWLGYRHQKHVADHRSEVPREFAQQITLGAHQKAADYTLARLGLGRIDLLINAVWVLVLTLGGGLQWLHAAWAGVFAEGSLLHGTAFLASIGVLGALIDLPLTLYRTFVTEARFGFNKMTPALFVADTAKTLALAAIIGLPVIAAVLWLMVAMGAHWWWAVWLFWLGFNLLVLLVWPTFIAPLFNRFTPLEDERMRGRIDALLARCGFRSNGLFVMDGSRRSAHGNAYFTGFGQSKRIVFFDTLLNTLEPIEVEAVLAHELGHFKHRHVTKRLVLMSAMMLGLLWLLSALMATPWFFTGLGVTAQSTAMALALFMIALPVFSFPFSPLMSAWSRKHEFEADRYATEQSSGEALVSALVKLYRDNASTLTPDPLYSRIYDSHPPASIRIAHLQGKTL</sequence>
<name>A0A557QYW2_9RHOO</name>
<keyword evidence="3 14" id="KW-0812">Transmembrane</keyword>
<evidence type="ECO:0000256" key="1">
    <source>
        <dbReference type="ARBA" id="ARBA00004477"/>
    </source>
</evidence>
<dbReference type="SUPFAM" id="SSF103473">
    <property type="entry name" value="MFS general substrate transporter"/>
    <property type="match status" value="1"/>
</dbReference>
<comment type="similarity">
    <text evidence="13">Belongs to the peptidase M48 family.</text>
</comment>
<evidence type="ECO:0000256" key="9">
    <source>
        <dbReference type="ARBA" id="ARBA00023049"/>
    </source>
</evidence>
<keyword evidence="8 14" id="KW-1133">Transmembrane helix</keyword>